<keyword evidence="14" id="KW-0395">Inflammatory response</keyword>
<dbReference type="Proteomes" id="UP000316079">
    <property type="component" value="Unassembled WGS sequence"/>
</dbReference>
<keyword evidence="3" id="KW-0399">Innate immunity</keyword>
<dbReference type="InterPro" id="IPR000157">
    <property type="entry name" value="TIR_dom"/>
</dbReference>
<dbReference type="SMART" id="SM00082">
    <property type="entry name" value="LRRCT"/>
    <property type="match status" value="1"/>
</dbReference>
<protein>
    <recommendedName>
        <fullName evidence="18">TIR domain-containing protein</fullName>
    </recommendedName>
</protein>
<evidence type="ECO:0000256" key="10">
    <source>
        <dbReference type="ARBA" id="ARBA00022989"/>
    </source>
</evidence>
<dbReference type="GO" id="GO:1902533">
    <property type="term" value="P:positive regulation of intracellular signal transduction"/>
    <property type="evidence" value="ECO:0007669"/>
    <property type="project" value="UniProtKB-ARBA"/>
</dbReference>
<dbReference type="GO" id="GO:0051607">
    <property type="term" value="P:defense response to virus"/>
    <property type="evidence" value="ECO:0007669"/>
    <property type="project" value="TreeGrafter"/>
</dbReference>
<dbReference type="Pfam" id="PF00560">
    <property type="entry name" value="LRR_1"/>
    <property type="match status" value="1"/>
</dbReference>
<keyword evidence="9" id="KW-0391">Immunity</keyword>
<reference evidence="19 20" key="1">
    <citation type="journal article" date="2019" name="Sci. Data">
        <title>Hybrid genome assembly and annotation of Danionella translucida.</title>
        <authorList>
            <person name="Kadobianskyi M."/>
            <person name="Schulze L."/>
            <person name="Schuelke M."/>
            <person name="Judkewitz B."/>
        </authorList>
    </citation>
    <scope>NUCLEOTIDE SEQUENCE [LARGE SCALE GENOMIC DNA]</scope>
    <source>
        <strain evidence="19 20">Bolton</strain>
    </source>
</reference>
<evidence type="ECO:0000256" key="5">
    <source>
        <dbReference type="ARBA" id="ARBA00022692"/>
    </source>
</evidence>
<dbReference type="InterPro" id="IPR001611">
    <property type="entry name" value="Leu-rich_rpt"/>
</dbReference>
<keyword evidence="7" id="KW-0677">Repeat</keyword>
<dbReference type="InterPro" id="IPR026906">
    <property type="entry name" value="LRR_5"/>
</dbReference>
<evidence type="ECO:0000313" key="20">
    <source>
        <dbReference type="Proteomes" id="UP000316079"/>
    </source>
</evidence>
<evidence type="ECO:0000256" key="8">
    <source>
        <dbReference type="ARBA" id="ARBA00022753"/>
    </source>
</evidence>
<dbReference type="GO" id="GO:0002224">
    <property type="term" value="P:toll-like receptor signaling pathway"/>
    <property type="evidence" value="ECO:0007669"/>
    <property type="project" value="TreeGrafter"/>
</dbReference>
<evidence type="ECO:0000256" key="7">
    <source>
        <dbReference type="ARBA" id="ARBA00022737"/>
    </source>
</evidence>
<dbReference type="SUPFAM" id="SSF52058">
    <property type="entry name" value="L domain-like"/>
    <property type="match status" value="2"/>
</dbReference>
<dbReference type="GO" id="GO:0005886">
    <property type="term" value="C:plasma membrane"/>
    <property type="evidence" value="ECO:0007669"/>
    <property type="project" value="TreeGrafter"/>
</dbReference>
<dbReference type="PROSITE" id="PS50104">
    <property type="entry name" value="TIR"/>
    <property type="match status" value="1"/>
</dbReference>
<feature type="transmembrane region" description="Helical" evidence="16">
    <location>
        <begin position="809"/>
        <end position="834"/>
    </location>
</feature>
<evidence type="ECO:0000256" key="17">
    <source>
        <dbReference type="SAM" id="SignalP"/>
    </source>
</evidence>
<dbReference type="GO" id="GO:0007249">
    <property type="term" value="P:canonical NF-kappaB signal transduction"/>
    <property type="evidence" value="ECO:0007669"/>
    <property type="project" value="TreeGrafter"/>
</dbReference>
<keyword evidence="20" id="KW-1185">Reference proteome</keyword>
<dbReference type="GO" id="GO:0032755">
    <property type="term" value="P:positive regulation of interleukin-6 production"/>
    <property type="evidence" value="ECO:0007669"/>
    <property type="project" value="TreeGrafter"/>
</dbReference>
<dbReference type="GO" id="GO:0005768">
    <property type="term" value="C:endosome"/>
    <property type="evidence" value="ECO:0007669"/>
    <property type="project" value="UniProtKB-SubCell"/>
</dbReference>
<dbReference type="SMART" id="SM00365">
    <property type="entry name" value="LRR_SD22"/>
    <property type="match status" value="11"/>
</dbReference>
<evidence type="ECO:0000256" key="15">
    <source>
        <dbReference type="ARBA" id="ARBA00046288"/>
    </source>
</evidence>
<dbReference type="Pfam" id="PF13306">
    <property type="entry name" value="LRR_5"/>
    <property type="match status" value="1"/>
</dbReference>
<evidence type="ECO:0000256" key="2">
    <source>
        <dbReference type="ARBA" id="ARBA00009634"/>
    </source>
</evidence>
<keyword evidence="8" id="KW-0967">Endosome</keyword>
<evidence type="ECO:0000256" key="1">
    <source>
        <dbReference type="ARBA" id="ARBA00004177"/>
    </source>
</evidence>
<dbReference type="PROSITE" id="PS51450">
    <property type="entry name" value="LRR"/>
    <property type="match status" value="6"/>
</dbReference>
<dbReference type="AlphaFoldDB" id="A0A553RD25"/>
<keyword evidence="13" id="KW-0325">Glycoprotein</keyword>
<keyword evidence="11 16" id="KW-0472">Membrane</keyword>
<keyword evidence="10 16" id="KW-1133">Transmembrane helix</keyword>
<dbReference type="GO" id="GO:0045087">
    <property type="term" value="P:innate immune response"/>
    <property type="evidence" value="ECO:0007669"/>
    <property type="project" value="UniProtKB-KW"/>
</dbReference>
<dbReference type="Pfam" id="PF13855">
    <property type="entry name" value="LRR_8"/>
    <property type="match status" value="4"/>
</dbReference>
<feature type="domain" description="TIR" evidence="18">
    <location>
        <begin position="858"/>
        <end position="1002"/>
    </location>
</feature>
<dbReference type="PANTHER" id="PTHR47410">
    <property type="entry name" value="TOLL-LIKE RECEPTOR 7-RELATED"/>
    <property type="match status" value="1"/>
</dbReference>
<keyword evidence="5 16" id="KW-0812">Transmembrane</keyword>
<dbReference type="FunFam" id="3.40.50.10140:FF:000003">
    <property type="entry name" value="Toll-like receptor 7"/>
    <property type="match status" value="1"/>
</dbReference>
<comment type="caution">
    <text evidence="19">The sequence shown here is derived from an EMBL/GenBank/DDBJ whole genome shotgun (WGS) entry which is preliminary data.</text>
</comment>
<gene>
    <name evidence="19" type="ORF">DNTS_004636</name>
</gene>
<dbReference type="OrthoDB" id="10006997at2759"/>
<dbReference type="InterPro" id="IPR035897">
    <property type="entry name" value="Toll_tir_struct_dom_sf"/>
</dbReference>
<feature type="chain" id="PRO_5021949020" description="TIR domain-containing protein" evidence="17">
    <location>
        <begin position="20"/>
        <end position="1021"/>
    </location>
</feature>
<name>A0A553RD25_9TELE</name>
<accession>A0A553RD25</accession>
<dbReference type="SUPFAM" id="SSF52200">
    <property type="entry name" value="Toll/Interleukin receptor TIR domain"/>
    <property type="match status" value="1"/>
</dbReference>
<dbReference type="PANTHER" id="PTHR47410:SF1">
    <property type="entry name" value="TOLL-LIKE RECEPTOR 8"/>
    <property type="match status" value="1"/>
</dbReference>
<evidence type="ECO:0000256" key="13">
    <source>
        <dbReference type="ARBA" id="ARBA00023180"/>
    </source>
</evidence>
<dbReference type="GO" id="GO:0038187">
    <property type="term" value="F:pattern recognition receptor activity"/>
    <property type="evidence" value="ECO:0007669"/>
    <property type="project" value="TreeGrafter"/>
</dbReference>
<dbReference type="InterPro" id="IPR000483">
    <property type="entry name" value="Cys-rich_flank_reg_C"/>
</dbReference>
<keyword evidence="12" id="KW-0675">Receptor</keyword>
<evidence type="ECO:0000256" key="6">
    <source>
        <dbReference type="ARBA" id="ARBA00022729"/>
    </source>
</evidence>
<evidence type="ECO:0000259" key="18">
    <source>
        <dbReference type="PROSITE" id="PS50104"/>
    </source>
</evidence>
<dbReference type="SMART" id="SM00369">
    <property type="entry name" value="LRR_TYP"/>
    <property type="match status" value="15"/>
</dbReference>
<evidence type="ECO:0000256" key="9">
    <source>
        <dbReference type="ARBA" id="ARBA00022859"/>
    </source>
</evidence>
<dbReference type="InterPro" id="IPR003591">
    <property type="entry name" value="Leu-rich_rpt_typical-subtyp"/>
</dbReference>
<evidence type="ECO:0000256" key="14">
    <source>
        <dbReference type="ARBA" id="ARBA00023198"/>
    </source>
</evidence>
<dbReference type="Gene3D" id="3.80.10.10">
    <property type="entry name" value="Ribonuclease Inhibitor"/>
    <property type="match status" value="1"/>
</dbReference>
<evidence type="ECO:0000256" key="11">
    <source>
        <dbReference type="ARBA" id="ARBA00023136"/>
    </source>
</evidence>
<dbReference type="PRINTS" id="PR01537">
    <property type="entry name" value="INTRLKN1R1F"/>
</dbReference>
<sequence length="1021" mass="117673">MKSLAFCIVLGLKLAISLCKIDLRALKTTPCDIHENITSKTVIFNCRGRNLKHVPSFMTNSTEIDLSENMIMNLTAEAFKGLTNLTTLYLNWLNKNNLAVFSKGVFSNLTNLHKLHLSGNKLRAIPKDLPKNLMNLRLVENSITLINSSTFEQMKNLVSLYLSKNCYNWNPCLRDYRIENGSFSALRKLKRLTLSYNNLTQVPAGLPVSLLSLELASNRISHIREHDFQGLRNLLSLKIQGNCQRCNNAPFPCIPCKNKSIDIHPRAFSDLGNLETLHLAGNSIMSIEPAWFANISNLRELFLSFNFLFKSITNEDGKVFLSNLPHLTKLDLSFNYDLKRYPTTIKLSPEFANLTSLRSLHIRGLVFQQIDNDTFESIYNLQNLTLLDMGTNFIVRATSDVFEHVRVIYLSENRLYPITVNRAITKEWNDNLKLSPALPFMSESRRPDRSFNLPKYLIKPECYIYGRVLDLSRNNLFLISPQQFESYGNISCLNLSGNGFSTAPNGSEFTTLPDIKYLDLSFNKIDLAYDNAFQELQSLEVLDLSYNTHYFTVEGVTHNFNFLKNLPSLKVLNISFNRIYTLTTKALQSKSLQELQFQNNNLGKMWRTKDRTYHRIFSLLTNLTHLDLAYNMIGTIPSLVFKNLPRSIQHLRLSHNKLMSLNWTQMRLFRNLETLSLSYNLISEISSNLSVDVPSLKLLDLQHNRISTLKGGFLQGVLNLKVLDLSHNHLESVNQSTFPTKSNLVQLHLHGNPFHCTCDLLEFVLWILKTTVKIPKLVTAVTCTMPKERKGQAVINFDIKECIDDQLAFVVYFFTSMCIICTIFVATTMHLFYWDISYLFYYLKARFTGYQQLSAESFVYDAFITYDTKDPQVSDWVLNHLRLHLEQRGEHFLPICLEERDWIPGSPVVDSLTQSIQHSRKTVFVLTEGYVSSGSFKLALFLAHQRLLEDNEDVIVLLLLEPVLQHSHFLRLRKRLCAQSVLEWPYSPSAESWFWQSLRNTIRLDNQAMYSQLYSRYFTTK</sequence>
<evidence type="ECO:0000256" key="16">
    <source>
        <dbReference type="SAM" id="Phobius"/>
    </source>
</evidence>
<dbReference type="FunFam" id="3.80.10.10:FF:000037">
    <property type="entry name" value="Toll-like receptor 7"/>
    <property type="match status" value="1"/>
</dbReference>
<organism evidence="19 20">
    <name type="scientific">Danionella cerebrum</name>
    <dbReference type="NCBI Taxonomy" id="2873325"/>
    <lineage>
        <taxon>Eukaryota</taxon>
        <taxon>Metazoa</taxon>
        <taxon>Chordata</taxon>
        <taxon>Craniata</taxon>
        <taxon>Vertebrata</taxon>
        <taxon>Euteleostomi</taxon>
        <taxon>Actinopterygii</taxon>
        <taxon>Neopterygii</taxon>
        <taxon>Teleostei</taxon>
        <taxon>Ostariophysi</taxon>
        <taxon>Cypriniformes</taxon>
        <taxon>Danionidae</taxon>
        <taxon>Danioninae</taxon>
        <taxon>Danionella</taxon>
    </lineage>
</organism>
<keyword evidence="6 17" id="KW-0732">Signal</keyword>
<comment type="similarity">
    <text evidence="2">Belongs to the Toll-like receptor family.</text>
</comment>
<comment type="subcellular location">
    <subcellularLocation>
        <location evidence="15">Endomembrane system</location>
        <topology evidence="15">Single-pass type I membrane protein</topology>
    </subcellularLocation>
    <subcellularLocation>
        <location evidence="1">Endosome</location>
    </subcellularLocation>
</comment>
<evidence type="ECO:0000256" key="4">
    <source>
        <dbReference type="ARBA" id="ARBA00022614"/>
    </source>
</evidence>
<evidence type="ECO:0000313" key="19">
    <source>
        <dbReference type="EMBL" id="TRZ00082.1"/>
    </source>
</evidence>
<dbReference type="SMART" id="SM00255">
    <property type="entry name" value="TIR"/>
    <property type="match status" value="1"/>
</dbReference>
<dbReference type="EMBL" id="SRMA01024819">
    <property type="protein sequence ID" value="TRZ00082.1"/>
    <property type="molecule type" value="Genomic_DNA"/>
</dbReference>
<dbReference type="InterPro" id="IPR032675">
    <property type="entry name" value="LRR_dom_sf"/>
</dbReference>
<keyword evidence="4" id="KW-0433">Leucine-rich repeat</keyword>
<dbReference type="STRING" id="623744.A0A553RD25"/>
<dbReference type="Gene3D" id="3.40.50.10140">
    <property type="entry name" value="Toll/interleukin-1 receptor homology (TIR) domain"/>
    <property type="match status" value="1"/>
</dbReference>
<proteinExistence type="inferred from homology"/>
<dbReference type="GO" id="GO:0006954">
    <property type="term" value="P:inflammatory response"/>
    <property type="evidence" value="ECO:0007669"/>
    <property type="project" value="UniProtKB-KW"/>
</dbReference>
<dbReference type="Pfam" id="PF01582">
    <property type="entry name" value="TIR"/>
    <property type="match status" value="1"/>
</dbReference>
<evidence type="ECO:0000256" key="3">
    <source>
        <dbReference type="ARBA" id="ARBA00022588"/>
    </source>
</evidence>
<evidence type="ECO:0000256" key="12">
    <source>
        <dbReference type="ARBA" id="ARBA00023170"/>
    </source>
</evidence>
<feature type="signal peptide" evidence="17">
    <location>
        <begin position="1"/>
        <end position="19"/>
    </location>
</feature>